<dbReference type="AlphaFoldDB" id="A0A2Z7BNR9"/>
<name>A0A2Z7BNR9_9LAMI</name>
<evidence type="ECO:0000256" key="1">
    <source>
        <dbReference type="SAM" id="MobiDB-lite"/>
    </source>
</evidence>
<keyword evidence="3" id="KW-1185">Reference proteome</keyword>
<feature type="compositionally biased region" description="Low complexity" evidence="1">
    <location>
        <begin position="119"/>
        <end position="136"/>
    </location>
</feature>
<feature type="region of interest" description="Disordered" evidence="1">
    <location>
        <begin position="107"/>
        <end position="138"/>
    </location>
</feature>
<evidence type="ECO:0000313" key="2">
    <source>
        <dbReference type="EMBL" id="KZV35238.1"/>
    </source>
</evidence>
<protein>
    <submittedName>
        <fullName evidence="2">Uncharacterized protein</fullName>
    </submittedName>
</protein>
<proteinExistence type="predicted"/>
<evidence type="ECO:0000313" key="3">
    <source>
        <dbReference type="Proteomes" id="UP000250235"/>
    </source>
</evidence>
<dbReference type="Proteomes" id="UP000250235">
    <property type="component" value="Unassembled WGS sequence"/>
</dbReference>
<sequence>MPPRDRRIAKRQIPIESEAQNEVVERSIPVRSRARHVDDEVDMLATRVDEMELIMTRFLRMNPQKFNDYESSSDAESWLQHITGCLIECDIEEGLQNHRSRVRPQAAQGTCPTFKGHRLPNSLSHPNSPSSHPNNLDITGSRLVANNLRRSQVPVLPVQVVRATVVVGPISVVNVEVSTFRRSV</sequence>
<accession>A0A2Z7BNR9</accession>
<reference evidence="2 3" key="1">
    <citation type="journal article" date="2015" name="Proc. Natl. Acad. Sci. U.S.A.">
        <title>The resurrection genome of Boea hygrometrica: A blueprint for survival of dehydration.</title>
        <authorList>
            <person name="Xiao L."/>
            <person name="Yang G."/>
            <person name="Zhang L."/>
            <person name="Yang X."/>
            <person name="Zhao S."/>
            <person name="Ji Z."/>
            <person name="Zhou Q."/>
            <person name="Hu M."/>
            <person name="Wang Y."/>
            <person name="Chen M."/>
            <person name="Xu Y."/>
            <person name="Jin H."/>
            <person name="Xiao X."/>
            <person name="Hu G."/>
            <person name="Bao F."/>
            <person name="Hu Y."/>
            <person name="Wan P."/>
            <person name="Li L."/>
            <person name="Deng X."/>
            <person name="Kuang T."/>
            <person name="Xiang C."/>
            <person name="Zhu J.K."/>
            <person name="Oliver M.J."/>
            <person name="He Y."/>
        </authorList>
    </citation>
    <scope>NUCLEOTIDE SEQUENCE [LARGE SCALE GENOMIC DNA]</scope>
    <source>
        <strain evidence="3">cv. XS01</strain>
    </source>
</reference>
<gene>
    <name evidence="2" type="ORF">F511_09471</name>
</gene>
<organism evidence="2 3">
    <name type="scientific">Dorcoceras hygrometricum</name>
    <dbReference type="NCBI Taxonomy" id="472368"/>
    <lineage>
        <taxon>Eukaryota</taxon>
        <taxon>Viridiplantae</taxon>
        <taxon>Streptophyta</taxon>
        <taxon>Embryophyta</taxon>
        <taxon>Tracheophyta</taxon>
        <taxon>Spermatophyta</taxon>
        <taxon>Magnoliopsida</taxon>
        <taxon>eudicotyledons</taxon>
        <taxon>Gunneridae</taxon>
        <taxon>Pentapetalae</taxon>
        <taxon>asterids</taxon>
        <taxon>lamiids</taxon>
        <taxon>Lamiales</taxon>
        <taxon>Gesneriaceae</taxon>
        <taxon>Didymocarpoideae</taxon>
        <taxon>Trichosporeae</taxon>
        <taxon>Loxocarpinae</taxon>
        <taxon>Dorcoceras</taxon>
    </lineage>
</organism>
<dbReference type="EMBL" id="KV004764">
    <property type="protein sequence ID" value="KZV35238.1"/>
    <property type="molecule type" value="Genomic_DNA"/>
</dbReference>